<protein>
    <submittedName>
        <fullName evidence="2">Uncharacterized protein</fullName>
    </submittedName>
</protein>
<reference evidence="3" key="1">
    <citation type="submission" date="2016-02" db="EMBL/GenBank/DDBJ databases">
        <authorList>
            <person name="Wen L."/>
            <person name="He K."/>
            <person name="Yang H."/>
        </authorList>
    </citation>
    <scope>NUCLEOTIDE SEQUENCE [LARGE SCALE GENOMIC DNA]</scope>
    <source>
        <strain evidence="3">JCM 15929</strain>
    </source>
</reference>
<evidence type="ECO:0000256" key="1">
    <source>
        <dbReference type="SAM" id="Phobius"/>
    </source>
</evidence>
<keyword evidence="1" id="KW-1133">Transmembrane helix</keyword>
<keyword evidence="1" id="KW-0812">Transmembrane</keyword>
<sequence>MVGTEAPPVIVLVALAGAAGSVAGYRLIAAGPGWTRLLLVTVPLSVLLGAVARVVRVVGDTGLATVPIALLGPIVTFTGILWWLQAAPRGTWWRGLVVVASAAAAAILGYLSFDLLGLAYLKLPRIG</sequence>
<gene>
    <name evidence="2" type="ORF">AXK60_14085</name>
</gene>
<feature type="transmembrane region" description="Helical" evidence="1">
    <location>
        <begin position="37"/>
        <end position="55"/>
    </location>
</feature>
<evidence type="ECO:0000313" key="2">
    <source>
        <dbReference type="EMBL" id="KXP03005.1"/>
    </source>
</evidence>
<proteinExistence type="predicted"/>
<name>A0A137ZXU7_9ACTN</name>
<feature type="transmembrane region" description="Helical" evidence="1">
    <location>
        <begin position="6"/>
        <end position="25"/>
    </location>
</feature>
<accession>A0A137ZXU7</accession>
<organism evidence="2 3">
    <name type="scientific">Tsukamurella pseudospumae</name>
    <dbReference type="NCBI Taxonomy" id="239498"/>
    <lineage>
        <taxon>Bacteria</taxon>
        <taxon>Bacillati</taxon>
        <taxon>Actinomycetota</taxon>
        <taxon>Actinomycetes</taxon>
        <taxon>Mycobacteriales</taxon>
        <taxon>Tsukamurellaceae</taxon>
        <taxon>Tsukamurella</taxon>
    </lineage>
</organism>
<dbReference type="STRING" id="239498.AXK60_14085"/>
<feature type="transmembrane region" description="Helical" evidence="1">
    <location>
        <begin position="96"/>
        <end position="121"/>
    </location>
</feature>
<feature type="transmembrane region" description="Helical" evidence="1">
    <location>
        <begin position="61"/>
        <end position="84"/>
    </location>
</feature>
<comment type="caution">
    <text evidence="2">The sequence shown here is derived from an EMBL/GenBank/DDBJ whole genome shotgun (WGS) entry which is preliminary data.</text>
</comment>
<dbReference type="Proteomes" id="UP000070258">
    <property type="component" value="Unassembled WGS sequence"/>
</dbReference>
<keyword evidence="1" id="KW-0472">Membrane</keyword>
<evidence type="ECO:0000313" key="3">
    <source>
        <dbReference type="Proteomes" id="UP000070258"/>
    </source>
</evidence>
<dbReference type="AlphaFoldDB" id="A0A137ZXU7"/>
<dbReference type="EMBL" id="LSRF01000058">
    <property type="protein sequence ID" value="KXP03005.1"/>
    <property type="molecule type" value="Genomic_DNA"/>
</dbReference>